<dbReference type="PROSITE" id="PS50106">
    <property type="entry name" value="PDZ"/>
    <property type="match status" value="1"/>
</dbReference>
<dbReference type="EMBL" id="JAGXEW010000016">
    <property type="protein sequence ID" value="KAK1162847.1"/>
    <property type="molecule type" value="Genomic_DNA"/>
</dbReference>
<name>A0AAD8D628_ACIOX</name>
<gene>
    <name evidence="2" type="primary">PDZD9</name>
    <name evidence="2" type="ORF">AOXY_G17817</name>
</gene>
<evidence type="ECO:0000313" key="2">
    <source>
        <dbReference type="EMBL" id="KAK1162847.1"/>
    </source>
</evidence>
<dbReference type="SUPFAM" id="SSF50156">
    <property type="entry name" value="PDZ domain-like"/>
    <property type="match status" value="2"/>
</dbReference>
<dbReference type="Proteomes" id="UP001230051">
    <property type="component" value="Unassembled WGS sequence"/>
</dbReference>
<dbReference type="Pfam" id="PF00595">
    <property type="entry name" value="PDZ"/>
    <property type="match status" value="1"/>
</dbReference>
<comment type="caution">
    <text evidence="2">The sequence shown here is derived from an EMBL/GenBank/DDBJ whole genome shotgun (WGS) entry which is preliminary data.</text>
</comment>
<sequence>MKSVLKDGWTYLKEQVIPEVQKRSSCHELGKVLETDLQMGPHGLGLTVIENKHFLQITKVSQSSIAAKNGVLQPGDVLIKIGSVEALGCKLREIMQQIKAIPVGTVLSIMVYRDYLLIPEGWERRASPDKPSKSTTSCSIERCKEEADIIDEMQRSTAFQTPMISLLTTRTESSTEVPSLQAVGHNGLGMVIVEHGLLLQIIGLIEKGPAAKNGRLKPGDVL</sequence>
<feature type="domain" description="PDZ" evidence="1">
    <location>
        <begin position="34"/>
        <end position="113"/>
    </location>
</feature>
<dbReference type="InterPro" id="IPR036034">
    <property type="entry name" value="PDZ_sf"/>
</dbReference>
<protein>
    <submittedName>
        <fullName evidence="2">PDZ domain-containing protein 9</fullName>
    </submittedName>
</protein>
<dbReference type="AlphaFoldDB" id="A0AAD8D628"/>
<reference evidence="2" key="1">
    <citation type="submission" date="2022-02" db="EMBL/GenBank/DDBJ databases">
        <title>Atlantic sturgeon de novo genome assembly.</title>
        <authorList>
            <person name="Stock M."/>
            <person name="Klopp C."/>
            <person name="Guiguen Y."/>
            <person name="Cabau C."/>
            <person name="Parinello H."/>
            <person name="Santidrian Yebra-Pimentel E."/>
            <person name="Kuhl H."/>
            <person name="Dirks R.P."/>
            <person name="Guessner J."/>
            <person name="Wuertz S."/>
            <person name="Du K."/>
            <person name="Schartl M."/>
        </authorList>
    </citation>
    <scope>NUCLEOTIDE SEQUENCE</scope>
    <source>
        <strain evidence="2">STURGEONOMICS-FGT-2020</strain>
        <tissue evidence="2">Whole blood</tissue>
    </source>
</reference>
<dbReference type="Gene3D" id="2.30.42.10">
    <property type="match status" value="2"/>
</dbReference>
<dbReference type="InterPro" id="IPR001478">
    <property type="entry name" value="PDZ"/>
</dbReference>
<dbReference type="PANTHER" id="PTHR22698">
    <property type="entry name" value="PDZ DOMAIN-CONTAINING PROTEIN 9"/>
    <property type="match status" value="1"/>
</dbReference>
<evidence type="ECO:0000313" key="3">
    <source>
        <dbReference type="Proteomes" id="UP001230051"/>
    </source>
</evidence>
<keyword evidence="3" id="KW-1185">Reference proteome</keyword>
<evidence type="ECO:0000259" key="1">
    <source>
        <dbReference type="PROSITE" id="PS50106"/>
    </source>
</evidence>
<dbReference type="PANTHER" id="PTHR22698:SF1">
    <property type="entry name" value="PDZ DOMAIN-CONTAINING PROTEIN 9"/>
    <property type="match status" value="1"/>
</dbReference>
<organism evidence="2 3">
    <name type="scientific">Acipenser oxyrinchus oxyrinchus</name>
    <dbReference type="NCBI Taxonomy" id="40147"/>
    <lineage>
        <taxon>Eukaryota</taxon>
        <taxon>Metazoa</taxon>
        <taxon>Chordata</taxon>
        <taxon>Craniata</taxon>
        <taxon>Vertebrata</taxon>
        <taxon>Euteleostomi</taxon>
        <taxon>Actinopterygii</taxon>
        <taxon>Chondrostei</taxon>
        <taxon>Acipenseriformes</taxon>
        <taxon>Acipenseridae</taxon>
        <taxon>Acipenser</taxon>
    </lineage>
</organism>
<dbReference type="InterPro" id="IPR039179">
    <property type="entry name" value="PDZD9"/>
</dbReference>
<proteinExistence type="predicted"/>
<accession>A0AAD8D628</accession>
<dbReference type="SMART" id="SM00228">
    <property type="entry name" value="PDZ"/>
    <property type="match status" value="1"/>
</dbReference>